<keyword evidence="3" id="KW-1185">Reference proteome</keyword>
<dbReference type="Pfam" id="PF13358">
    <property type="entry name" value="DDE_3"/>
    <property type="match status" value="1"/>
</dbReference>
<gene>
    <name evidence="2" type="ORF">ACFQ08_00070</name>
</gene>
<comment type="caution">
    <text evidence="2">The sequence shown here is derived from an EMBL/GenBank/DDBJ whole genome shotgun (WGS) entry which is preliminary data.</text>
</comment>
<feature type="domain" description="Tc1-like transposase DDE" evidence="1">
    <location>
        <begin position="1"/>
        <end position="49"/>
    </location>
</feature>
<evidence type="ECO:0000313" key="3">
    <source>
        <dbReference type="Proteomes" id="UP001597024"/>
    </source>
</evidence>
<dbReference type="InterPro" id="IPR038717">
    <property type="entry name" value="Tc1-like_DDE_dom"/>
</dbReference>
<accession>A0ABW3DJP5</accession>
<protein>
    <submittedName>
        <fullName evidence="2">Transposase</fullName>
    </submittedName>
</protein>
<proteinExistence type="predicted"/>
<dbReference type="EMBL" id="JBHTHX010000001">
    <property type="protein sequence ID" value="MFD0882966.1"/>
    <property type="molecule type" value="Genomic_DNA"/>
</dbReference>
<dbReference type="Proteomes" id="UP001597024">
    <property type="component" value="Unassembled WGS sequence"/>
</dbReference>
<evidence type="ECO:0000259" key="1">
    <source>
        <dbReference type="Pfam" id="PF13358"/>
    </source>
</evidence>
<evidence type="ECO:0000313" key="2">
    <source>
        <dbReference type="EMBL" id="MFD0882966.1"/>
    </source>
</evidence>
<name>A0ABW3DJP5_9ACTN</name>
<organism evidence="2 3">
    <name type="scientific">Streptosporangium algeriense</name>
    <dbReference type="NCBI Taxonomy" id="1682748"/>
    <lineage>
        <taxon>Bacteria</taxon>
        <taxon>Bacillati</taxon>
        <taxon>Actinomycetota</taxon>
        <taxon>Actinomycetes</taxon>
        <taxon>Streptosporangiales</taxon>
        <taxon>Streptosporangiaceae</taxon>
        <taxon>Streptosporangium</taxon>
    </lineage>
</organism>
<sequence>MLIWDNLNTHLIAGIRAFIADQDWLTVVQLLTHAPDLNPIEGIRSLMRCCFLANAALLRIDA</sequence>
<reference evidence="3" key="1">
    <citation type="journal article" date="2019" name="Int. J. Syst. Evol. Microbiol.">
        <title>The Global Catalogue of Microorganisms (GCM) 10K type strain sequencing project: providing services to taxonomists for standard genome sequencing and annotation.</title>
        <authorList>
            <consortium name="The Broad Institute Genomics Platform"/>
            <consortium name="The Broad Institute Genome Sequencing Center for Infectious Disease"/>
            <person name="Wu L."/>
            <person name="Ma J."/>
        </authorList>
    </citation>
    <scope>NUCLEOTIDE SEQUENCE [LARGE SCALE GENOMIC DNA]</scope>
    <source>
        <strain evidence="3">CCUG 62974</strain>
    </source>
</reference>